<dbReference type="SMART" id="SM00248">
    <property type="entry name" value="ANK"/>
    <property type="match status" value="7"/>
</dbReference>
<feature type="repeat" description="ANK" evidence="3">
    <location>
        <begin position="17"/>
        <end position="45"/>
    </location>
</feature>
<dbReference type="InterPro" id="IPR036036">
    <property type="entry name" value="SOCS_box-like_dom_sf"/>
</dbReference>
<sequence>MLLSHGCDLNSGVCSLPLHLACKLGYSNIVQLLLDAGARPDIPKGLCHGVPHYIKTCSPDKPPKFLCNRIRNPATALSYAILSDQPEVVQVLLDNSAHMNTELLLHEACRFRAKPCVELLISMFPEQVNRRDKKGFAPLHYALRGPKGRDCAITLLETVKNISPDSFLCEQGTLLHELYVSEDSTSFLRLTQLMLAKGPKDLAYRPTPVDGDTPLHKLLKYFGGNHPRNRQQYVDEVIGCVRLLLKHNANPNAPNNRGESALHALLTHHTGRPLFHLRDRFGVGPKYLRTVLENVGILMQILLDGGALPNQKHAPNFVSPLYYLTRIICSMSPNLLKNTADQVKNCLKIICKRGADVNVINANEDNVVTLLMSSLSRWLHQTADDEHKMHFLLSITHDILELLLEHGLDPEVVLRKNLKQFIIIFNVTALHEHFITYLNRLLRCIIRLGGNPNLIKFCDNSRSLSYSTSCLLYYFARGFYIHSRYDNRFAFHILDVFENTLTQPNLYECVNGICANLELEFTSAYEIKRKIMEICSRPRTLKQLVRICIYQSLGWQLQRKCPQLNLPPYLTEYLTYVQC</sequence>
<dbReference type="Gene3D" id="1.10.750.20">
    <property type="entry name" value="SOCS box"/>
    <property type="match status" value="1"/>
</dbReference>
<comment type="caution">
    <text evidence="5">The sequence shown here is derived from an EMBL/GenBank/DDBJ whole genome shotgun (WGS) entry which is preliminary data.</text>
</comment>
<evidence type="ECO:0000313" key="6">
    <source>
        <dbReference type="Proteomes" id="UP000549394"/>
    </source>
</evidence>
<keyword evidence="1" id="KW-0677">Repeat</keyword>
<dbReference type="GO" id="GO:0035556">
    <property type="term" value="P:intracellular signal transduction"/>
    <property type="evidence" value="ECO:0007669"/>
    <property type="project" value="InterPro"/>
</dbReference>
<dbReference type="PANTHER" id="PTHR24126">
    <property type="entry name" value="ANKYRIN REPEAT, PH AND SEC7 DOMAIN CONTAINING PROTEIN SECG-RELATED"/>
    <property type="match status" value="1"/>
</dbReference>
<evidence type="ECO:0000256" key="1">
    <source>
        <dbReference type="ARBA" id="ARBA00022737"/>
    </source>
</evidence>
<dbReference type="PANTHER" id="PTHR24126:SF14">
    <property type="entry name" value="ANK_REP_REGION DOMAIN-CONTAINING PROTEIN"/>
    <property type="match status" value="1"/>
</dbReference>
<dbReference type="EMBL" id="CAJFCJ010000051">
    <property type="protein sequence ID" value="CAD5126471.1"/>
    <property type="molecule type" value="Genomic_DNA"/>
</dbReference>
<dbReference type="Pfam" id="PF12796">
    <property type="entry name" value="Ank_2"/>
    <property type="match status" value="1"/>
</dbReference>
<evidence type="ECO:0000313" key="5">
    <source>
        <dbReference type="EMBL" id="CAD5126471.1"/>
    </source>
</evidence>
<dbReference type="InterPro" id="IPR001496">
    <property type="entry name" value="SOCS_box"/>
</dbReference>
<dbReference type="SUPFAM" id="SSF158235">
    <property type="entry name" value="SOCS box-like"/>
    <property type="match status" value="1"/>
</dbReference>
<protein>
    <recommendedName>
        <fullName evidence="4">SOCS box domain-containing protein</fullName>
    </recommendedName>
</protein>
<dbReference type="InterPro" id="IPR036770">
    <property type="entry name" value="Ankyrin_rpt-contain_sf"/>
</dbReference>
<evidence type="ECO:0000256" key="2">
    <source>
        <dbReference type="ARBA" id="ARBA00023043"/>
    </source>
</evidence>
<dbReference type="PROSITE" id="PS50225">
    <property type="entry name" value="SOCS"/>
    <property type="match status" value="1"/>
</dbReference>
<evidence type="ECO:0000256" key="3">
    <source>
        <dbReference type="PROSITE-ProRule" id="PRU00023"/>
    </source>
</evidence>
<proteinExistence type="predicted"/>
<dbReference type="InterPro" id="IPR002110">
    <property type="entry name" value="Ankyrin_rpt"/>
</dbReference>
<organism evidence="5 6">
    <name type="scientific">Dimorphilus gyrociliatus</name>
    <dbReference type="NCBI Taxonomy" id="2664684"/>
    <lineage>
        <taxon>Eukaryota</taxon>
        <taxon>Metazoa</taxon>
        <taxon>Spiralia</taxon>
        <taxon>Lophotrochozoa</taxon>
        <taxon>Annelida</taxon>
        <taxon>Polychaeta</taxon>
        <taxon>Polychaeta incertae sedis</taxon>
        <taxon>Dinophilidae</taxon>
        <taxon>Dimorphilus</taxon>
    </lineage>
</organism>
<dbReference type="SMART" id="SM00969">
    <property type="entry name" value="SOCS_box"/>
    <property type="match status" value="1"/>
</dbReference>
<dbReference type="AlphaFoldDB" id="A0A7I8WE47"/>
<dbReference type="OrthoDB" id="3246549at2759"/>
<dbReference type="PROSITE" id="PS50297">
    <property type="entry name" value="ANK_REP_REGION"/>
    <property type="match status" value="1"/>
</dbReference>
<feature type="domain" description="SOCS box" evidence="4">
    <location>
        <begin position="536"/>
        <end position="579"/>
    </location>
</feature>
<dbReference type="Proteomes" id="UP000549394">
    <property type="component" value="Unassembled WGS sequence"/>
</dbReference>
<dbReference type="SUPFAM" id="SSF48403">
    <property type="entry name" value="Ankyrin repeat"/>
    <property type="match status" value="2"/>
</dbReference>
<dbReference type="Gene3D" id="1.25.40.20">
    <property type="entry name" value="Ankyrin repeat-containing domain"/>
    <property type="match status" value="2"/>
</dbReference>
<keyword evidence="6" id="KW-1185">Reference proteome</keyword>
<name>A0A7I8WE47_9ANNE</name>
<evidence type="ECO:0000259" key="4">
    <source>
        <dbReference type="PROSITE" id="PS50225"/>
    </source>
</evidence>
<reference evidence="5 6" key="1">
    <citation type="submission" date="2020-08" db="EMBL/GenBank/DDBJ databases">
        <authorList>
            <person name="Hejnol A."/>
        </authorList>
    </citation>
    <scope>NUCLEOTIDE SEQUENCE [LARGE SCALE GENOMIC DNA]</scope>
</reference>
<accession>A0A7I8WE47</accession>
<dbReference type="PROSITE" id="PS50088">
    <property type="entry name" value="ANK_REPEAT"/>
    <property type="match status" value="1"/>
</dbReference>
<dbReference type="Pfam" id="PF07525">
    <property type="entry name" value="SOCS_box"/>
    <property type="match status" value="1"/>
</dbReference>
<gene>
    <name evidence="5" type="ORF">DGYR_LOCUS13714</name>
</gene>
<keyword evidence="2 3" id="KW-0040">ANK repeat</keyword>
<dbReference type="Pfam" id="PF00023">
    <property type="entry name" value="Ank"/>
    <property type="match status" value="2"/>
</dbReference>